<dbReference type="InterPro" id="IPR004722">
    <property type="entry name" value="DHOase"/>
</dbReference>
<evidence type="ECO:0000259" key="2">
    <source>
        <dbReference type="Pfam" id="PF12890"/>
    </source>
</evidence>
<dbReference type="OrthoDB" id="9765462at2"/>
<dbReference type="EMBL" id="FNZR01000003">
    <property type="protein sequence ID" value="SEL03657.1"/>
    <property type="molecule type" value="Genomic_DNA"/>
</dbReference>
<dbReference type="Proteomes" id="UP000198916">
    <property type="component" value="Unassembled WGS sequence"/>
</dbReference>
<proteinExistence type="predicted"/>
<accession>A0A1H7LZC3</accession>
<dbReference type="InterPro" id="IPR011059">
    <property type="entry name" value="Metal-dep_hydrolase_composite"/>
</dbReference>
<dbReference type="GO" id="GO:0004151">
    <property type="term" value="F:dihydroorotase activity"/>
    <property type="evidence" value="ECO:0007669"/>
    <property type="project" value="InterPro"/>
</dbReference>
<evidence type="ECO:0000313" key="3">
    <source>
        <dbReference type="EMBL" id="SEL03657.1"/>
    </source>
</evidence>
<dbReference type="RefSeq" id="WP_090604803.1">
    <property type="nucleotide sequence ID" value="NZ_FNZR01000003.1"/>
</dbReference>
<dbReference type="InterPro" id="IPR024403">
    <property type="entry name" value="DHOase_cat"/>
</dbReference>
<dbReference type="CDD" id="cd01317">
    <property type="entry name" value="DHOase_IIa"/>
    <property type="match status" value="1"/>
</dbReference>
<dbReference type="GO" id="GO:0006221">
    <property type="term" value="P:pyrimidine nucleotide biosynthetic process"/>
    <property type="evidence" value="ECO:0007669"/>
    <property type="project" value="UniProtKB-KW"/>
</dbReference>
<dbReference type="GO" id="GO:0046872">
    <property type="term" value="F:metal ion binding"/>
    <property type="evidence" value="ECO:0007669"/>
    <property type="project" value="InterPro"/>
</dbReference>
<dbReference type="Pfam" id="PF12890">
    <property type="entry name" value="DHOase"/>
    <property type="match status" value="1"/>
</dbReference>
<gene>
    <name evidence="3" type="ORF">SAMN05421740_103300</name>
</gene>
<keyword evidence="1" id="KW-0665">Pyrimidine biosynthesis</keyword>
<evidence type="ECO:0000313" key="4">
    <source>
        <dbReference type="Proteomes" id="UP000198916"/>
    </source>
</evidence>
<name>A0A1H7LZC3_9SPHI</name>
<dbReference type="SUPFAM" id="SSF51556">
    <property type="entry name" value="Metallo-dependent hydrolases"/>
    <property type="match status" value="1"/>
</dbReference>
<dbReference type="SUPFAM" id="SSF51338">
    <property type="entry name" value="Composite domain of metallo-dependent hydrolases"/>
    <property type="match status" value="1"/>
</dbReference>
<dbReference type="AlphaFoldDB" id="A0A1H7LZC3"/>
<keyword evidence="4" id="KW-1185">Reference proteome</keyword>
<dbReference type="InterPro" id="IPR050138">
    <property type="entry name" value="DHOase/Allantoinase_Hydrolase"/>
</dbReference>
<dbReference type="GO" id="GO:0004038">
    <property type="term" value="F:allantoinase activity"/>
    <property type="evidence" value="ECO:0007669"/>
    <property type="project" value="TreeGrafter"/>
</dbReference>
<protein>
    <submittedName>
        <fullName evidence="3">Dihydroorotase</fullName>
    </submittedName>
</protein>
<dbReference type="GO" id="GO:0005737">
    <property type="term" value="C:cytoplasm"/>
    <property type="evidence" value="ECO:0007669"/>
    <property type="project" value="TreeGrafter"/>
</dbReference>
<dbReference type="InterPro" id="IPR032466">
    <property type="entry name" value="Metal_Hydrolase"/>
</dbReference>
<evidence type="ECO:0000256" key="1">
    <source>
        <dbReference type="ARBA" id="ARBA00022975"/>
    </source>
</evidence>
<dbReference type="Gene3D" id="3.20.20.140">
    <property type="entry name" value="Metal-dependent hydrolases"/>
    <property type="match status" value="1"/>
</dbReference>
<dbReference type="PANTHER" id="PTHR43668">
    <property type="entry name" value="ALLANTOINASE"/>
    <property type="match status" value="1"/>
</dbReference>
<dbReference type="NCBIfam" id="TIGR00857">
    <property type="entry name" value="pyrC_multi"/>
    <property type="match status" value="1"/>
</dbReference>
<sequence>MDNLLVRSAKVAFPSTPFHGKEVDILVENGIITKIAPHVEVDDDRITVVDAKGQYVAPGFFDMNVNFGEPGLETKEDILSGCAAAVAGGFTGVAVHPNTQPPVHSRSEVALIVNRAKALPVEVFPIGAISKKRQGEELAELYDMKLAGAVAFGDGNKPVQQAGLMSRALLYAKGFDGVILSHPEDASVAAGAKMNEGITSTYLGMKGNPNLAEELMVARDLYLAEYNEAAIHFTTISTAESVDLIRRAKAKGIRVTCDVAAHHLVMTDDLVVGFDSNYKVNPPLRTDADVMALRQGLEDGTIDAIVSQHTPHEIEFKQVEFQVAADGIIGLQTVLPLALGAGLAVDLIVDKLAIGPRRVLGLPIPEFQEQVEANFILFDAEKRWQFDRHTNRSKSNNSPLLGKELKGQVTMVVNKRQIINTPN</sequence>
<dbReference type="STRING" id="332977.SAMN05421740_103300"/>
<reference evidence="4" key="1">
    <citation type="submission" date="2016-10" db="EMBL/GenBank/DDBJ databases">
        <authorList>
            <person name="Varghese N."/>
            <person name="Submissions S."/>
        </authorList>
    </citation>
    <scope>NUCLEOTIDE SEQUENCE [LARGE SCALE GENOMIC DNA]</scope>
    <source>
        <strain evidence="4">Jip14</strain>
    </source>
</reference>
<feature type="domain" description="Dihydroorotase catalytic" evidence="2">
    <location>
        <begin position="54"/>
        <end position="241"/>
    </location>
</feature>
<organism evidence="3 4">
    <name type="scientific">Parapedobacter koreensis</name>
    <dbReference type="NCBI Taxonomy" id="332977"/>
    <lineage>
        <taxon>Bacteria</taxon>
        <taxon>Pseudomonadati</taxon>
        <taxon>Bacteroidota</taxon>
        <taxon>Sphingobacteriia</taxon>
        <taxon>Sphingobacteriales</taxon>
        <taxon>Sphingobacteriaceae</taxon>
        <taxon>Parapedobacter</taxon>
    </lineage>
</organism>
<dbReference type="GO" id="GO:0006145">
    <property type="term" value="P:purine nucleobase catabolic process"/>
    <property type="evidence" value="ECO:0007669"/>
    <property type="project" value="TreeGrafter"/>
</dbReference>
<dbReference type="PANTHER" id="PTHR43668:SF2">
    <property type="entry name" value="ALLANTOINASE"/>
    <property type="match status" value="1"/>
</dbReference>
<dbReference type="Gene3D" id="2.30.40.10">
    <property type="entry name" value="Urease, subunit C, domain 1"/>
    <property type="match status" value="1"/>
</dbReference>